<keyword evidence="3" id="KW-0677">Repeat</keyword>
<gene>
    <name evidence="8" type="ordered locus">Dvul_0966</name>
</gene>
<dbReference type="Pfam" id="PF12838">
    <property type="entry name" value="Fer4_7"/>
    <property type="match status" value="1"/>
</dbReference>
<sequence>MFGFLKVLARNVLKGPSTDPFPFAEAHTPARFRGQVRLDPALCVGCAICHHVCAGGAINIAEREDGSGYDFTVWHNTCALCGLCRHYCPTGAITLSNDWHNAHLQSQKYDWCERQFVPFMQCEGCGAHIRPLPPQLAARAYGPGGFDFASFMRLCPSCRQLAAARADVHIPEASAMPAAPAGHADEPAIREGDANAVTVKGDETPATGVQQ</sequence>
<dbReference type="PROSITE" id="PS51379">
    <property type="entry name" value="4FE4S_FER_2"/>
    <property type="match status" value="2"/>
</dbReference>
<dbReference type="GO" id="GO:0046872">
    <property type="term" value="F:metal ion binding"/>
    <property type="evidence" value="ECO:0007669"/>
    <property type="project" value="UniProtKB-KW"/>
</dbReference>
<dbReference type="EMBL" id="CP000527">
    <property type="protein sequence ID" value="ABM27987.1"/>
    <property type="molecule type" value="Genomic_DNA"/>
</dbReference>
<feature type="domain" description="4Fe-4S ferredoxin-type" evidence="7">
    <location>
        <begin position="34"/>
        <end position="63"/>
    </location>
</feature>
<name>A0A0H3A926_NITV4</name>
<dbReference type="KEGG" id="dvl:Dvul_0966"/>
<dbReference type="GO" id="GO:0016020">
    <property type="term" value="C:membrane"/>
    <property type="evidence" value="ECO:0007669"/>
    <property type="project" value="InterPro"/>
</dbReference>
<feature type="region of interest" description="Disordered" evidence="6">
    <location>
        <begin position="177"/>
        <end position="211"/>
    </location>
</feature>
<protein>
    <submittedName>
        <fullName evidence="8">4Fe-4S ferredoxin, iron-sulfur binding domain protein</fullName>
    </submittedName>
</protein>
<evidence type="ECO:0000259" key="7">
    <source>
        <dbReference type="PROSITE" id="PS51379"/>
    </source>
</evidence>
<dbReference type="InterPro" id="IPR017896">
    <property type="entry name" value="4Fe4S_Fe-S-bd"/>
</dbReference>
<dbReference type="Proteomes" id="UP000009173">
    <property type="component" value="Chromosome"/>
</dbReference>
<dbReference type="InterPro" id="IPR010226">
    <property type="entry name" value="NADH_quinone_OxRdtase_chainI"/>
</dbReference>
<keyword evidence="1" id="KW-0004">4Fe-4S</keyword>
<organism evidence="8 9">
    <name type="scientific">Nitratidesulfovibrio vulgaris (strain DP4)</name>
    <name type="common">Desulfovibrio vulgaris</name>
    <dbReference type="NCBI Taxonomy" id="391774"/>
    <lineage>
        <taxon>Bacteria</taxon>
        <taxon>Pseudomonadati</taxon>
        <taxon>Thermodesulfobacteriota</taxon>
        <taxon>Desulfovibrionia</taxon>
        <taxon>Desulfovibrionales</taxon>
        <taxon>Desulfovibrionaceae</taxon>
        <taxon>Nitratidesulfovibrio</taxon>
    </lineage>
</organism>
<evidence type="ECO:0000256" key="2">
    <source>
        <dbReference type="ARBA" id="ARBA00022723"/>
    </source>
</evidence>
<accession>A0A0H3A926</accession>
<dbReference type="InterPro" id="IPR017900">
    <property type="entry name" value="4Fe4S_Fe_S_CS"/>
</dbReference>
<evidence type="ECO:0000313" key="9">
    <source>
        <dbReference type="Proteomes" id="UP000009173"/>
    </source>
</evidence>
<dbReference type="GO" id="GO:0016651">
    <property type="term" value="F:oxidoreductase activity, acting on NAD(P)H"/>
    <property type="evidence" value="ECO:0007669"/>
    <property type="project" value="InterPro"/>
</dbReference>
<reference evidence="9" key="1">
    <citation type="journal article" date="2009" name="Environ. Microbiol.">
        <title>Contribution of mobile genetic elements to Desulfovibrio vulgaris genome plasticity.</title>
        <authorList>
            <person name="Walker C.B."/>
            <person name="Stolyar S."/>
            <person name="Chivian D."/>
            <person name="Pinel N."/>
            <person name="Gabster J.A."/>
            <person name="Dehal P.S."/>
            <person name="He Z."/>
            <person name="Yang Z.K."/>
            <person name="Yen H.C."/>
            <person name="Zhou J."/>
            <person name="Wall J.D."/>
            <person name="Hazen T.C."/>
            <person name="Arkin A.P."/>
            <person name="Stahl D.A."/>
        </authorList>
    </citation>
    <scope>NUCLEOTIDE SEQUENCE [LARGE SCALE GENOMIC DNA]</scope>
    <source>
        <strain evidence="9">DP4</strain>
    </source>
</reference>
<dbReference type="GO" id="GO:0051539">
    <property type="term" value="F:4 iron, 4 sulfur cluster binding"/>
    <property type="evidence" value="ECO:0007669"/>
    <property type="project" value="UniProtKB-KW"/>
</dbReference>
<evidence type="ECO:0000256" key="4">
    <source>
        <dbReference type="ARBA" id="ARBA00023004"/>
    </source>
</evidence>
<evidence type="ECO:0000256" key="3">
    <source>
        <dbReference type="ARBA" id="ARBA00022737"/>
    </source>
</evidence>
<dbReference type="PANTHER" id="PTHR10849">
    <property type="entry name" value="NADH DEHYDROGENASE UBIQUINONE IRON-SULFUR PROTEIN 8, MITOCHONDRIAL"/>
    <property type="match status" value="1"/>
</dbReference>
<keyword evidence="2" id="KW-0479">Metal-binding</keyword>
<dbReference type="HOGENOM" id="CLU_067218_3_0_7"/>
<dbReference type="SUPFAM" id="SSF54862">
    <property type="entry name" value="4Fe-4S ferredoxins"/>
    <property type="match status" value="1"/>
</dbReference>
<keyword evidence="4" id="KW-0408">Iron</keyword>
<evidence type="ECO:0000256" key="6">
    <source>
        <dbReference type="SAM" id="MobiDB-lite"/>
    </source>
</evidence>
<dbReference type="RefSeq" id="WP_011791956.1">
    <property type="nucleotide sequence ID" value="NC_008751.1"/>
</dbReference>
<keyword evidence="5" id="KW-0411">Iron-sulfur</keyword>
<evidence type="ECO:0000313" key="8">
    <source>
        <dbReference type="EMBL" id="ABM27987.1"/>
    </source>
</evidence>
<feature type="domain" description="4Fe-4S ferredoxin-type" evidence="7">
    <location>
        <begin position="69"/>
        <end position="98"/>
    </location>
</feature>
<dbReference type="AlphaFoldDB" id="A0A0H3A926"/>
<dbReference type="PROSITE" id="PS00198">
    <property type="entry name" value="4FE4S_FER_1"/>
    <property type="match status" value="1"/>
</dbReference>
<feature type="compositionally biased region" description="Basic and acidic residues" evidence="6">
    <location>
        <begin position="183"/>
        <end position="193"/>
    </location>
</feature>
<proteinExistence type="predicted"/>
<evidence type="ECO:0000256" key="5">
    <source>
        <dbReference type="ARBA" id="ARBA00023014"/>
    </source>
</evidence>
<dbReference type="Gene3D" id="3.30.70.3270">
    <property type="match status" value="1"/>
</dbReference>
<evidence type="ECO:0000256" key="1">
    <source>
        <dbReference type="ARBA" id="ARBA00022485"/>
    </source>
</evidence>